<proteinExistence type="predicted"/>
<organism evidence="1 2">
    <name type="scientific">Boeremia exigua</name>
    <dbReference type="NCBI Taxonomy" id="749465"/>
    <lineage>
        <taxon>Eukaryota</taxon>
        <taxon>Fungi</taxon>
        <taxon>Dikarya</taxon>
        <taxon>Ascomycota</taxon>
        <taxon>Pezizomycotina</taxon>
        <taxon>Dothideomycetes</taxon>
        <taxon>Pleosporomycetidae</taxon>
        <taxon>Pleosporales</taxon>
        <taxon>Pleosporineae</taxon>
        <taxon>Didymellaceae</taxon>
        <taxon>Boeremia</taxon>
    </lineage>
</organism>
<reference evidence="1" key="1">
    <citation type="submission" date="2022-11" db="EMBL/GenBank/DDBJ databases">
        <title>Genome Sequence of Boeremia exigua.</title>
        <authorList>
            <person name="Buettner E."/>
        </authorList>
    </citation>
    <scope>NUCLEOTIDE SEQUENCE</scope>
    <source>
        <strain evidence="1">CU02</strain>
    </source>
</reference>
<sequence length="320" mass="36886">MVCREENSTGAGAKILIQNLRLARIASQWEACCTDKYNKWAAEYNRRIDEMNAQQDAKYAIAMKVHAWREQLDSVFNELNVLVERFDNLGDVTPADWDAAVIGKERKVLAIIEPCYPRDNWPQGLPYPNLIAKALYDTAKERYREVVKDIARRGADIMELSRITGDTTNAAGPVTVQRIHEWRNLLNAKEQLRADWVKFEEDMQQEIITMLQGERVLSQQWNSYAWAGKILKTWGLADSDEAKEWVVRVVEDVVERWHLDNGHDAGSDDGMDMDSGRYGTGIPYQRSNVEGCEPQFDEESDTDIEQTLHYNNEFFLPYDT</sequence>
<dbReference type="EMBL" id="JAPHNI010000067">
    <property type="protein sequence ID" value="KAJ8117085.1"/>
    <property type="molecule type" value="Genomic_DNA"/>
</dbReference>
<name>A0ACC2IPK8_9PLEO</name>
<keyword evidence="2" id="KW-1185">Reference proteome</keyword>
<dbReference type="Proteomes" id="UP001153331">
    <property type="component" value="Unassembled WGS sequence"/>
</dbReference>
<accession>A0ACC2IPK8</accession>
<protein>
    <submittedName>
        <fullName evidence="1">Uncharacterized protein</fullName>
    </submittedName>
</protein>
<evidence type="ECO:0000313" key="1">
    <source>
        <dbReference type="EMBL" id="KAJ8117085.1"/>
    </source>
</evidence>
<evidence type="ECO:0000313" key="2">
    <source>
        <dbReference type="Proteomes" id="UP001153331"/>
    </source>
</evidence>
<comment type="caution">
    <text evidence="1">The sequence shown here is derived from an EMBL/GenBank/DDBJ whole genome shotgun (WGS) entry which is preliminary data.</text>
</comment>
<gene>
    <name evidence="1" type="ORF">OPT61_g1637</name>
</gene>